<keyword evidence="2" id="KW-1185">Reference proteome</keyword>
<protein>
    <submittedName>
        <fullName evidence="1">Alcohol dehydrogenase [NADP(+)]</fullName>
    </submittedName>
</protein>
<reference evidence="1" key="1">
    <citation type="submission" date="2022-04" db="EMBL/GenBank/DDBJ databases">
        <title>Genome of the entomopathogenic fungus Entomophthora muscae.</title>
        <authorList>
            <person name="Elya C."/>
            <person name="Lovett B.R."/>
            <person name="Lee E."/>
            <person name="Macias A.M."/>
            <person name="Hajek A.E."/>
            <person name="De Bivort B.L."/>
            <person name="Kasson M.T."/>
            <person name="De Fine Licht H.H."/>
            <person name="Stajich J.E."/>
        </authorList>
    </citation>
    <scope>NUCLEOTIDE SEQUENCE</scope>
    <source>
        <strain evidence="1">Berkeley</strain>
    </source>
</reference>
<gene>
    <name evidence="1" type="primary">AKR1A1</name>
    <name evidence="1" type="ORF">DSO57_1038893</name>
</gene>
<comment type="caution">
    <text evidence="1">The sequence shown here is derived from an EMBL/GenBank/DDBJ whole genome shotgun (WGS) entry which is preliminary data.</text>
</comment>
<evidence type="ECO:0000313" key="1">
    <source>
        <dbReference type="EMBL" id="KAJ9083023.1"/>
    </source>
</evidence>
<sequence>MQGGSGVLYTGAQIPLFGLGTWQAQETQVYAAVKTALVTGYRHLDCAFIYGNEYEIGQAIAESEVQREDIFITSKLWNTFHEPQHVEPVLDQSLKHLQLEYLDLYLMHCPYAQPFVGFDFQPITIDQLETQGKPPSNANITLQTLGTQWRNLSLAAKSSTLASPTSLSRIFKSSSKIALSALPSTKWNCTLIFLNTSCLPSAKRTTSTSLDTPLLAPSESQGYWKIPLLRILLKRITLMLPTSYLPGANSEGCSVIPKSSSEHHIQSNYQDIELPQEDMKIIDNLPTHKRFFDVFPVFED</sequence>
<organism evidence="1 2">
    <name type="scientific">Entomophthora muscae</name>
    <dbReference type="NCBI Taxonomy" id="34485"/>
    <lineage>
        <taxon>Eukaryota</taxon>
        <taxon>Fungi</taxon>
        <taxon>Fungi incertae sedis</taxon>
        <taxon>Zoopagomycota</taxon>
        <taxon>Entomophthoromycotina</taxon>
        <taxon>Entomophthoromycetes</taxon>
        <taxon>Entomophthorales</taxon>
        <taxon>Entomophthoraceae</taxon>
        <taxon>Entomophthora</taxon>
    </lineage>
</organism>
<dbReference type="EMBL" id="QTSX02001255">
    <property type="protein sequence ID" value="KAJ9083023.1"/>
    <property type="molecule type" value="Genomic_DNA"/>
</dbReference>
<evidence type="ECO:0000313" key="2">
    <source>
        <dbReference type="Proteomes" id="UP001165960"/>
    </source>
</evidence>
<name>A0ACC2U875_9FUNG</name>
<proteinExistence type="predicted"/>
<dbReference type="Proteomes" id="UP001165960">
    <property type="component" value="Unassembled WGS sequence"/>
</dbReference>
<accession>A0ACC2U875</accession>